<dbReference type="Proteomes" id="UP001596215">
    <property type="component" value="Unassembled WGS sequence"/>
</dbReference>
<dbReference type="InterPro" id="IPR018927">
    <property type="entry name" value="Pilus_synth_Q_C"/>
</dbReference>
<feature type="domain" description="Toxin co-regulated pilus biosynthesis protein Q C-terminal" evidence="1">
    <location>
        <begin position="25"/>
        <end position="107"/>
    </location>
</feature>
<evidence type="ECO:0000259" key="1">
    <source>
        <dbReference type="Pfam" id="PF10671"/>
    </source>
</evidence>
<dbReference type="RefSeq" id="WP_343876915.1">
    <property type="nucleotide sequence ID" value="NZ_BAAAFW010000050.1"/>
</dbReference>
<comment type="caution">
    <text evidence="2">The sequence shown here is derived from an EMBL/GenBank/DDBJ whole genome shotgun (WGS) entry which is preliminary data.</text>
</comment>
<sequence length="110" mass="12418">MVNAAGYSQFSGDSYPPVISRKQNYDIPAGMTLKQGMVQWSAETGCDIRGMEHWEIIWETYVDYPVDAPLIFQGDYLSSVTKIINLYSAAQIPLYAHIHQSQCLVVIDTR</sequence>
<name>A0ABW1VJ29_9GAMM</name>
<organism evidence="2 3">
    <name type="scientific">Tatumella punctata</name>
    <dbReference type="NCBI Taxonomy" id="399969"/>
    <lineage>
        <taxon>Bacteria</taxon>
        <taxon>Pseudomonadati</taxon>
        <taxon>Pseudomonadota</taxon>
        <taxon>Gammaproteobacteria</taxon>
        <taxon>Enterobacterales</taxon>
        <taxon>Erwiniaceae</taxon>
        <taxon>Tatumella</taxon>
    </lineage>
</organism>
<evidence type="ECO:0000313" key="3">
    <source>
        <dbReference type="Proteomes" id="UP001596215"/>
    </source>
</evidence>
<evidence type="ECO:0000313" key="2">
    <source>
        <dbReference type="EMBL" id="MFC6361124.1"/>
    </source>
</evidence>
<gene>
    <name evidence="2" type="ORF">ACFP73_03275</name>
</gene>
<keyword evidence="3" id="KW-1185">Reference proteome</keyword>
<dbReference type="EMBL" id="JBHSUC010000002">
    <property type="protein sequence ID" value="MFC6361124.1"/>
    <property type="molecule type" value="Genomic_DNA"/>
</dbReference>
<reference evidence="3" key="1">
    <citation type="journal article" date="2019" name="Int. J. Syst. Evol. Microbiol.">
        <title>The Global Catalogue of Microorganisms (GCM) 10K type strain sequencing project: providing services to taxonomists for standard genome sequencing and annotation.</title>
        <authorList>
            <consortium name="The Broad Institute Genomics Platform"/>
            <consortium name="The Broad Institute Genome Sequencing Center for Infectious Disease"/>
            <person name="Wu L."/>
            <person name="Ma J."/>
        </authorList>
    </citation>
    <scope>NUCLEOTIDE SEQUENCE [LARGE SCALE GENOMIC DNA]</scope>
    <source>
        <strain evidence="3">CGMCC 4.1530</strain>
    </source>
</reference>
<dbReference type="Pfam" id="PF10671">
    <property type="entry name" value="TcpQ"/>
    <property type="match status" value="1"/>
</dbReference>
<accession>A0ABW1VJ29</accession>
<proteinExistence type="predicted"/>
<protein>
    <submittedName>
        <fullName evidence="2">Toxin co-regulated pilus biosynthesis Q family protein</fullName>
    </submittedName>
</protein>